<sequence>MGSLENGAAAAAAVGSYKRGPSLLPLRAPSAGARRARARSRLKRLLLVEKVDYLQWIVTAAAFFFVAIVFVAFLPGSVVVERPTLLLPSRRPGGGGGGSLLPLGGGSEAVGGAVVAFEPTRLKEKWARERREEAESLAKLGTPVRRVGTRKPRLAMVFGDLSPGAMQLQMVSVASVLEAMGYEMKCFFCLRVRSADLLPSAIVILLAARFRKDACDTALLLVSLVFTFEDGPCGNIWRTIGVPVSILPEDSSLPSFVDWLDYDGILVNSIEARPVFSSLLHEPFKSIPVIWTVHECSLARRIAEYNSSGMVQIIDAWKEVFSRANVIVFPNYILPVMYAAFDSGNYFVIPGSPAEAFQADGFIAKSSHQDVRISLGVGPNDFLIAIVGSPFSYGANLMEEALFLQAVSPLLQQYPSVNSTQSELKVRMFTGNVTEKYRMAFEAVALNAGFPRGAVELITAEDEDKLLGVADLVIYGSFLEEQSFPSVLVQVMSLEKLVIAPDLRIIREHIDDGVNGLLFPRKNIGILSQVLVRSVSNGNLSISGRKIASAGKAHAKNLMASETIEGYALLMENAIKFPADVLSPLSAGDIPLALKQEWKWHLFEDVKHLYRMNESLAGSKILQKLEEEWHSKQMEHPPVSTSKIDEAFSAIAWEEQRANEILEAKRKMEEEEFKDRNDQPHGTWEEVYRNVKRVERLKNELHERDDRELERTGQPLCIYEPFFGEGTWPFLHQSSLYRGIGLSSKGRRPGADDIDASSRLPLLNNVYYRDILGEFGAFFALANRIDRIHKNSWIGFQSWRATARKANLSNNAESAILEAIESQKYGDAFYFWARMDQDPRNHANKDFWSFCDAINAGNCRLAVLEAFQKMYGVKFDHELNSLPHMPNDGDTWSVMQSWVLPTRSFLEFVMFSRMFVDALDAQMYGKHHLTGHCILSLHKDRHCYSRILELIVNVWAFHSARRMVYVNPETGAMEEQHQLSDRRGQMSVQWFSYATLKSMDEDLAEEFDSDNPDRRWLWPQTGEVFWQGLYERERNMRQQEKERRKQQSRDKILRIKKRARQKTIGKYIKPPPDDTGGLNHTRTVDD</sequence>
<dbReference type="OrthoDB" id="1592604at2759"/>
<gene>
    <name evidence="4" type="ORF">EJB05_17783</name>
</gene>
<reference evidence="4 5" key="1">
    <citation type="journal article" date="2019" name="Sci. Rep.">
        <title>A high-quality genome of Eragrostis curvula grass provides insights into Poaceae evolution and supports new strategies to enhance forage quality.</title>
        <authorList>
            <person name="Carballo J."/>
            <person name="Santos B.A.C.M."/>
            <person name="Zappacosta D."/>
            <person name="Garbus I."/>
            <person name="Selva J.P."/>
            <person name="Gallo C.A."/>
            <person name="Diaz A."/>
            <person name="Albertini E."/>
            <person name="Caccamo M."/>
            <person name="Echenique V."/>
        </authorList>
    </citation>
    <scope>NUCLEOTIDE SEQUENCE [LARGE SCALE GENOMIC DNA]</scope>
    <source>
        <strain evidence="5">cv. Victoria</strain>
        <tissue evidence="4">Leaf</tissue>
    </source>
</reference>
<dbReference type="EMBL" id="RWGY01000009">
    <property type="protein sequence ID" value="TVU35876.1"/>
    <property type="molecule type" value="Genomic_DNA"/>
</dbReference>
<evidence type="ECO:0000256" key="3">
    <source>
        <dbReference type="SAM" id="Phobius"/>
    </source>
</evidence>
<accession>A0A5J9VK75</accession>
<keyword evidence="3" id="KW-1133">Transmembrane helix</keyword>
<feature type="coiled-coil region" evidence="1">
    <location>
        <begin position="651"/>
        <end position="679"/>
    </location>
</feature>
<keyword evidence="5" id="KW-1185">Reference proteome</keyword>
<feature type="compositionally biased region" description="Basic and acidic residues" evidence="2">
    <location>
        <begin position="1037"/>
        <end position="1053"/>
    </location>
</feature>
<evidence type="ECO:0000313" key="4">
    <source>
        <dbReference type="EMBL" id="TVU35876.1"/>
    </source>
</evidence>
<proteinExistence type="predicted"/>
<comment type="caution">
    <text evidence="4">The sequence shown here is derived from an EMBL/GenBank/DDBJ whole genome shotgun (WGS) entry which is preliminary data.</text>
</comment>
<dbReference type="Gene3D" id="3.40.50.2000">
    <property type="entry name" value="Glycogen Phosphorylase B"/>
    <property type="match status" value="1"/>
</dbReference>
<feature type="region of interest" description="Disordered" evidence="2">
    <location>
        <begin position="1037"/>
        <end position="1086"/>
    </location>
</feature>
<evidence type="ECO:0008006" key="6">
    <source>
        <dbReference type="Google" id="ProtNLM"/>
    </source>
</evidence>
<feature type="compositionally biased region" description="Basic residues" evidence="2">
    <location>
        <begin position="1054"/>
        <end position="1063"/>
    </location>
</feature>
<evidence type="ECO:0000256" key="1">
    <source>
        <dbReference type="SAM" id="Coils"/>
    </source>
</evidence>
<keyword evidence="3" id="KW-0812">Transmembrane</keyword>
<organism evidence="4 5">
    <name type="scientific">Eragrostis curvula</name>
    <name type="common">weeping love grass</name>
    <dbReference type="NCBI Taxonomy" id="38414"/>
    <lineage>
        <taxon>Eukaryota</taxon>
        <taxon>Viridiplantae</taxon>
        <taxon>Streptophyta</taxon>
        <taxon>Embryophyta</taxon>
        <taxon>Tracheophyta</taxon>
        <taxon>Spermatophyta</taxon>
        <taxon>Magnoliopsida</taxon>
        <taxon>Liliopsida</taxon>
        <taxon>Poales</taxon>
        <taxon>Poaceae</taxon>
        <taxon>PACMAD clade</taxon>
        <taxon>Chloridoideae</taxon>
        <taxon>Eragrostideae</taxon>
        <taxon>Eragrostidinae</taxon>
        <taxon>Eragrostis</taxon>
    </lineage>
</organism>
<evidence type="ECO:0000256" key="2">
    <source>
        <dbReference type="SAM" id="MobiDB-lite"/>
    </source>
</evidence>
<protein>
    <recommendedName>
        <fullName evidence="6">Glycosyl transferase family 1 domain-containing protein</fullName>
    </recommendedName>
</protein>
<dbReference type="SUPFAM" id="SSF53756">
    <property type="entry name" value="UDP-Glycosyltransferase/glycogen phosphorylase"/>
    <property type="match status" value="1"/>
</dbReference>
<dbReference type="Gramene" id="TVU35876">
    <property type="protein sequence ID" value="TVU35876"/>
    <property type="gene ID" value="EJB05_17783"/>
</dbReference>
<dbReference type="AlphaFoldDB" id="A0A5J9VK75"/>
<name>A0A5J9VK75_9POAL</name>
<dbReference type="PANTHER" id="PTHR46635">
    <property type="entry name" value="GLYCOSYL TRANSFERASE FAMILY 1 PROTEIN"/>
    <property type="match status" value="1"/>
</dbReference>
<keyword evidence="1" id="KW-0175">Coiled coil</keyword>
<feature type="transmembrane region" description="Helical" evidence="3">
    <location>
        <begin position="53"/>
        <end position="74"/>
    </location>
</feature>
<dbReference type="Pfam" id="PF13692">
    <property type="entry name" value="Glyco_trans_1_4"/>
    <property type="match status" value="1"/>
</dbReference>
<evidence type="ECO:0000313" key="5">
    <source>
        <dbReference type="Proteomes" id="UP000324897"/>
    </source>
</evidence>
<keyword evidence="3" id="KW-0472">Membrane</keyword>
<dbReference type="Proteomes" id="UP000324897">
    <property type="component" value="Unassembled WGS sequence"/>
</dbReference>
<dbReference type="PANTHER" id="PTHR46635:SF1">
    <property type="entry name" value="GLYCOSYL TRANSFERASE FAMILY 1 PROTEIN"/>
    <property type="match status" value="1"/>
</dbReference>